<dbReference type="OrthoDB" id="9777711at2"/>
<comment type="caution">
    <text evidence="2">The sequence shown here is derived from an EMBL/GenBank/DDBJ whole genome shotgun (WGS) entry which is preliminary data.</text>
</comment>
<dbReference type="Proteomes" id="UP000286208">
    <property type="component" value="Unassembled WGS sequence"/>
</dbReference>
<dbReference type="Gene3D" id="3.90.226.10">
    <property type="entry name" value="2-enoyl-CoA Hydratase, Chain A, domain 1"/>
    <property type="match status" value="1"/>
</dbReference>
<comment type="similarity">
    <text evidence="1">Belongs to the enoyl-CoA hydratase/isomerase family.</text>
</comment>
<dbReference type="InterPro" id="IPR001753">
    <property type="entry name" value="Enoyl-CoA_hydra/iso"/>
</dbReference>
<dbReference type="CDD" id="cd06558">
    <property type="entry name" value="crotonase-like"/>
    <property type="match status" value="1"/>
</dbReference>
<sequence length="272" mass="28265">MTLIDIARPDPAVATITLNRPERLNALSFALVEELHAALTALENDNTCRVVILTGAGRGFSAGLDLKDPTRTAPTAAGLTGPAAGMRTQEYIASLVPRLQRLPQTVIAAINGPAFGGGLALAAACDLRIAATSARFGVQFIKIGISGCDIGISYTLPRLVGAGRATELITTAREFDTAEAERIGFVTRVVPDAELLDTARELAATLCGHSPFALAMTKQVLTANAYAGGIDGAIALENRTQILAGTGGEFAEAAAAFIERRPPAWAQTGERA</sequence>
<keyword evidence="2" id="KW-0413">Isomerase</keyword>
<dbReference type="PANTHER" id="PTHR43459:SF1">
    <property type="entry name" value="EG:BACN32G11.4 PROTEIN"/>
    <property type="match status" value="1"/>
</dbReference>
<dbReference type="EMBL" id="RKLP01000013">
    <property type="protein sequence ID" value="RVW07316.1"/>
    <property type="molecule type" value="Genomic_DNA"/>
</dbReference>
<proteinExistence type="inferred from homology"/>
<dbReference type="SUPFAM" id="SSF52096">
    <property type="entry name" value="ClpP/crotonase"/>
    <property type="match status" value="1"/>
</dbReference>
<dbReference type="AlphaFoldDB" id="A0A438B8L2"/>
<evidence type="ECO:0000313" key="2">
    <source>
        <dbReference type="EMBL" id="RVW07316.1"/>
    </source>
</evidence>
<keyword evidence="3" id="KW-1185">Reference proteome</keyword>
<organism evidence="2 3">
    <name type="scientific">Prescottella agglutinans</name>
    <dbReference type="NCBI Taxonomy" id="1644129"/>
    <lineage>
        <taxon>Bacteria</taxon>
        <taxon>Bacillati</taxon>
        <taxon>Actinomycetota</taxon>
        <taxon>Actinomycetes</taxon>
        <taxon>Mycobacteriales</taxon>
        <taxon>Nocardiaceae</taxon>
        <taxon>Prescottella</taxon>
    </lineage>
</organism>
<dbReference type="Pfam" id="PF00378">
    <property type="entry name" value="ECH_1"/>
    <property type="match status" value="1"/>
</dbReference>
<dbReference type="RefSeq" id="WP_127918317.1">
    <property type="nucleotide sequence ID" value="NZ_RKLP01000013.1"/>
</dbReference>
<dbReference type="Gene3D" id="1.10.12.10">
    <property type="entry name" value="Lyase 2-enoyl-coa Hydratase, Chain A, domain 2"/>
    <property type="match status" value="1"/>
</dbReference>
<accession>A0A438B8L2</accession>
<evidence type="ECO:0000256" key="1">
    <source>
        <dbReference type="ARBA" id="ARBA00005254"/>
    </source>
</evidence>
<dbReference type="PANTHER" id="PTHR43459">
    <property type="entry name" value="ENOYL-COA HYDRATASE"/>
    <property type="match status" value="1"/>
</dbReference>
<evidence type="ECO:0000313" key="3">
    <source>
        <dbReference type="Proteomes" id="UP000286208"/>
    </source>
</evidence>
<name>A0A438B8L2_9NOCA</name>
<dbReference type="InterPro" id="IPR014748">
    <property type="entry name" value="Enoyl-CoA_hydra_C"/>
</dbReference>
<dbReference type="InterPro" id="IPR029045">
    <property type="entry name" value="ClpP/crotonase-like_dom_sf"/>
</dbReference>
<protein>
    <submittedName>
        <fullName evidence="2">Enoyl-CoA hydratase/isomerase family protein</fullName>
    </submittedName>
</protein>
<dbReference type="GO" id="GO:0016853">
    <property type="term" value="F:isomerase activity"/>
    <property type="evidence" value="ECO:0007669"/>
    <property type="project" value="UniProtKB-KW"/>
</dbReference>
<reference evidence="2 3" key="1">
    <citation type="submission" date="2018-11" db="EMBL/GenBank/DDBJ databases">
        <title>Rhodococcus spongicola sp. nov. and Rhodococcus xishaensis sp. nov. from marine sponges.</title>
        <authorList>
            <person name="Li L."/>
            <person name="Lin H.W."/>
        </authorList>
    </citation>
    <scope>NUCLEOTIDE SEQUENCE [LARGE SCALE GENOMIC DNA]</scope>
    <source>
        <strain evidence="2 3">CCTCC AB2014297</strain>
    </source>
</reference>
<gene>
    <name evidence="2" type="ORF">EGT67_22500</name>
</gene>